<feature type="signal peptide" evidence="1">
    <location>
        <begin position="1"/>
        <end position="21"/>
    </location>
</feature>
<dbReference type="KEGG" id="ela:UCREL1_3353"/>
<proteinExistence type="predicted"/>
<keyword evidence="1" id="KW-0732">Signal</keyword>
<dbReference type="Gene3D" id="2.60.120.200">
    <property type="match status" value="1"/>
</dbReference>
<dbReference type="AlphaFoldDB" id="M7ST01"/>
<dbReference type="EMBL" id="KB706044">
    <property type="protein sequence ID" value="EMR69619.1"/>
    <property type="molecule type" value="Genomic_DNA"/>
</dbReference>
<accession>M7ST01</accession>
<sequence>MARINPLSLLNILVLSSLAASALLVDYNAARGDDPAVIGSRELEAERGVKVKENSDGLYIKSDVDRRGTKCAHFHRNETSIRTEYHALNKKTKSGETYFIGYEFALGATPHALMVWQWKEYEANSGGGGANIPLSLEIRDGELQLGYSSDGGASRAPQWKTAIKPETTYTVGLEILAKSSGGHVKLWWGGEPVTFSTSGTNVVEGNMFPGRSDPKFGAYRGEGVVVDAYVYQVQIGNTKGELDSKFF</sequence>
<reference evidence="3" key="1">
    <citation type="journal article" date="2013" name="Genome Announc.">
        <title>Draft genome sequence of the grapevine dieback fungus Eutypa lata UCR-EL1.</title>
        <authorList>
            <person name="Blanco-Ulate B."/>
            <person name="Rolshausen P.E."/>
            <person name="Cantu D."/>
        </authorList>
    </citation>
    <scope>NUCLEOTIDE SEQUENCE [LARGE SCALE GENOMIC DNA]</scope>
    <source>
        <strain evidence="3">UCR-EL1</strain>
    </source>
</reference>
<evidence type="ECO:0000313" key="2">
    <source>
        <dbReference type="EMBL" id="EMR69619.1"/>
    </source>
</evidence>
<dbReference type="HOGENOM" id="CLU_076630_0_0_1"/>
<dbReference type="Proteomes" id="UP000012174">
    <property type="component" value="Unassembled WGS sequence"/>
</dbReference>
<protein>
    <submittedName>
        <fullName evidence="2">Uncharacterized protein</fullName>
    </submittedName>
</protein>
<gene>
    <name evidence="2" type="ORF">UCREL1_3353</name>
</gene>
<dbReference type="OrthoDB" id="3233795at2759"/>
<dbReference type="eggNOG" id="ENOG502S63W">
    <property type="taxonomic scope" value="Eukaryota"/>
</dbReference>
<feature type="chain" id="PRO_5004085228" evidence="1">
    <location>
        <begin position="22"/>
        <end position="247"/>
    </location>
</feature>
<evidence type="ECO:0000313" key="3">
    <source>
        <dbReference type="Proteomes" id="UP000012174"/>
    </source>
</evidence>
<name>M7ST01_EUTLA</name>
<evidence type="ECO:0000256" key="1">
    <source>
        <dbReference type="SAM" id="SignalP"/>
    </source>
</evidence>
<dbReference type="OMA" id="DKTYAIR"/>
<organism evidence="2 3">
    <name type="scientific">Eutypa lata (strain UCR-EL1)</name>
    <name type="common">Grapevine dieback disease fungus</name>
    <name type="synonym">Eutypa armeniacae</name>
    <dbReference type="NCBI Taxonomy" id="1287681"/>
    <lineage>
        <taxon>Eukaryota</taxon>
        <taxon>Fungi</taxon>
        <taxon>Dikarya</taxon>
        <taxon>Ascomycota</taxon>
        <taxon>Pezizomycotina</taxon>
        <taxon>Sordariomycetes</taxon>
        <taxon>Xylariomycetidae</taxon>
        <taxon>Xylariales</taxon>
        <taxon>Diatrypaceae</taxon>
        <taxon>Eutypa</taxon>
    </lineage>
</organism>
<keyword evidence="3" id="KW-1185">Reference proteome</keyword>